<organism evidence="1">
    <name type="scientific">Anguilla anguilla</name>
    <name type="common">European freshwater eel</name>
    <name type="synonym">Muraena anguilla</name>
    <dbReference type="NCBI Taxonomy" id="7936"/>
    <lineage>
        <taxon>Eukaryota</taxon>
        <taxon>Metazoa</taxon>
        <taxon>Chordata</taxon>
        <taxon>Craniata</taxon>
        <taxon>Vertebrata</taxon>
        <taxon>Euteleostomi</taxon>
        <taxon>Actinopterygii</taxon>
        <taxon>Neopterygii</taxon>
        <taxon>Teleostei</taxon>
        <taxon>Anguilliformes</taxon>
        <taxon>Anguillidae</taxon>
        <taxon>Anguilla</taxon>
    </lineage>
</organism>
<evidence type="ECO:0000313" key="1">
    <source>
        <dbReference type="EMBL" id="JAH71270.1"/>
    </source>
</evidence>
<protein>
    <submittedName>
        <fullName evidence="1">Uncharacterized protein</fullName>
    </submittedName>
</protein>
<dbReference type="AlphaFoldDB" id="A0A0E9V1H1"/>
<reference evidence="1" key="2">
    <citation type="journal article" date="2015" name="Fish Shellfish Immunol.">
        <title>Early steps in the European eel (Anguilla anguilla)-Vibrio vulnificus interaction in the gills: Role of the RtxA13 toxin.</title>
        <authorList>
            <person name="Callol A."/>
            <person name="Pajuelo D."/>
            <person name="Ebbesson L."/>
            <person name="Teles M."/>
            <person name="MacKenzie S."/>
            <person name="Amaro C."/>
        </authorList>
    </citation>
    <scope>NUCLEOTIDE SEQUENCE</scope>
</reference>
<proteinExistence type="predicted"/>
<dbReference type="EMBL" id="GBXM01037307">
    <property type="protein sequence ID" value="JAH71270.1"/>
    <property type="molecule type" value="Transcribed_RNA"/>
</dbReference>
<sequence length="73" mass="8377">MWRHPWNLSGSITCETFLWKILLPVHIHYNNALQAYLHPDFVVQSCTITGGHSTVLQKLEANFRNSSQSVLII</sequence>
<reference evidence="1" key="1">
    <citation type="submission" date="2014-11" db="EMBL/GenBank/DDBJ databases">
        <authorList>
            <person name="Amaro Gonzalez C."/>
        </authorList>
    </citation>
    <scope>NUCLEOTIDE SEQUENCE</scope>
</reference>
<name>A0A0E9V1H1_ANGAN</name>
<accession>A0A0E9V1H1</accession>